<dbReference type="EMBL" id="JAASQI010000014">
    <property type="protein sequence ID" value="NIJ60135.1"/>
    <property type="molecule type" value="Genomic_DNA"/>
</dbReference>
<evidence type="ECO:0000256" key="12">
    <source>
        <dbReference type="RuleBase" id="RU003694"/>
    </source>
</evidence>
<dbReference type="PROSITE" id="PS00606">
    <property type="entry name" value="KS3_1"/>
    <property type="match status" value="1"/>
</dbReference>
<dbReference type="CDD" id="cd00834">
    <property type="entry name" value="KAS_I_II"/>
    <property type="match status" value="1"/>
</dbReference>
<evidence type="ECO:0000256" key="2">
    <source>
        <dbReference type="ARBA" id="ARBA00008467"/>
    </source>
</evidence>
<keyword evidence="8" id="KW-0443">Lipid metabolism</keyword>
<dbReference type="SMART" id="SM00825">
    <property type="entry name" value="PKS_KS"/>
    <property type="match status" value="1"/>
</dbReference>
<dbReference type="Proteomes" id="UP001429580">
    <property type="component" value="Unassembled WGS sequence"/>
</dbReference>
<gene>
    <name evidence="14" type="ORF">FHS82_004002</name>
</gene>
<accession>A0ABX0V723</accession>
<evidence type="ECO:0000256" key="11">
    <source>
        <dbReference type="PIRNR" id="PIRNR000447"/>
    </source>
</evidence>
<evidence type="ECO:0000259" key="13">
    <source>
        <dbReference type="PROSITE" id="PS52004"/>
    </source>
</evidence>
<comment type="catalytic activity">
    <reaction evidence="11">
        <text>a fatty acyl-[ACP] + malonyl-[ACP] + H(+) = a 3-oxoacyl-[ACP] + holo-[ACP] + CO2</text>
        <dbReference type="Rhea" id="RHEA:22836"/>
        <dbReference type="Rhea" id="RHEA-COMP:9623"/>
        <dbReference type="Rhea" id="RHEA-COMP:9685"/>
        <dbReference type="Rhea" id="RHEA-COMP:9916"/>
        <dbReference type="Rhea" id="RHEA-COMP:14125"/>
        <dbReference type="ChEBI" id="CHEBI:15378"/>
        <dbReference type="ChEBI" id="CHEBI:16526"/>
        <dbReference type="ChEBI" id="CHEBI:64479"/>
        <dbReference type="ChEBI" id="CHEBI:78449"/>
        <dbReference type="ChEBI" id="CHEBI:78776"/>
        <dbReference type="ChEBI" id="CHEBI:138651"/>
    </reaction>
</comment>
<dbReference type="PANTHER" id="PTHR11712">
    <property type="entry name" value="POLYKETIDE SYNTHASE-RELATED"/>
    <property type="match status" value="1"/>
</dbReference>
<dbReference type="InterPro" id="IPR014031">
    <property type="entry name" value="Ketoacyl_synth_C"/>
</dbReference>
<dbReference type="Pfam" id="PF00109">
    <property type="entry name" value="ketoacyl-synt"/>
    <property type="match status" value="1"/>
</dbReference>
<evidence type="ECO:0000256" key="7">
    <source>
        <dbReference type="ARBA" id="ARBA00022832"/>
    </source>
</evidence>
<sequence length="446" mass="46241">MTRDVDCLTSLMCICTCMSLKGVDMSEPIVVTGLGAVSPLGVGVEANWRRLVSGQSGIRANTRFDTAGWKCRVAGLVPAHTEDANGFDPERSMDARDLRRNDLFIQYAVAAAIEALKQAGWNPDAAEDRIRTATVIGTGVGGVPAITAASEVVRTAGVRRLSPFVVPSFLPNLAAGQVAIRFGFHGPAGSPTTACAASAQAIGDAMRMIRAGEADIALCGGTEACVDPVAIGGFTAAKALSFGFNDAPHRASRPFDSDHDGFVLSEGAAMLVIERLSHAERRGARPLALLSGYGTTTDAHHVTAGWPNGREAARAMEIAIRATAIAPHDIGYINAHATSTPVGDAAELAALEKVFGAGAARIPVSSTKSATGHVLGAAGAIEAVFSVLAIHHQLAPPSLNIERPMPEAEGFNLISGGAHPLNVRHVLSNAFGFGGVNAALVFSRYR</sequence>
<keyword evidence="10 11" id="KW-0012">Acyltransferase</keyword>
<dbReference type="InterPro" id="IPR020841">
    <property type="entry name" value="PKS_Beta-ketoAc_synthase_dom"/>
</dbReference>
<dbReference type="EC" id="2.3.1.179" evidence="3 11"/>
<dbReference type="NCBIfam" id="TIGR03150">
    <property type="entry name" value="fabF"/>
    <property type="match status" value="1"/>
</dbReference>
<keyword evidence="15" id="KW-1185">Reference proteome</keyword>
<dbReference type="NCBIfam" id="NF005589">
    <property type="entry name" value="PRK07314.1"/>
    <property type="match status" value="1"/>
</dbReference>
<evidence type="ECO:0000256" key="5">
    <source>
        <dbReference type="ARBA" id="ARBA00022516"/>
    </source>
</evidence>
<evidence type="ECO:0000256" key="1">
    <source>
        <dbReference type="ARBA" id="ARBA00005194"/>
    </source>
</evidence>
<comment type="similarity">
    <text evidence="2 11 12">Belongs to the thiolase-like superfamily. Beta-ketoacyl-ACP synthases family.</text>
</comment>
<dbReference type="SUPFAM" id="SSF53901">
    <property type="entry name" value="Thiolase-like"/>
    <property type="match status" value="2"/>
</dbReference>
<dbReference type="InterPro" id="IPR017568">
    <property type="entry name" value="3-oxoacyl-ACP_synth-2"/>
</dbReference>
<comment type="function">
    <text evidence="11">Involved in the type II fatty acid elongation cycle. Catalyzes the elongation of a wide range of acyl-ACP by the addition of two carbons from malonyl-ACP to an acyl acceptor. Can efficiently catalyze the conversion of palmitoleoyl-ACP (cis-hexadec-9-enoyl-ACP) to cis-vaccenoyl-ACP (cis-octadec-11-enoyl-ACP), an essential step in the thermal regulation of fatty acid composition.</text>
</comment>
<evidence type="ECO:0000256" key="8">
    <source>
        <dbReference type="ARBA" id="ARBA00023098"/>
    </source>
</evidence>
<evidence type="ECO:0000256" key="9">
    <source>
        <dbReference type="ARBA" id="ARBA00023160"/>
    </source>
</evidence>
<dbReference type="PROSITE" id="PS52004">
    <property type="entry name" value="KS3_2"/>
    <property type="match status" value="1"/>
</dbReference>
<evidence type="ECO:0000313" key="14">
    <source>
        <dbReference type="EMBL" id="NIJ60135.1"/>
    </source>
</evidence>
<dbReference type="PIRSF" id="PIRSF000447">
    <property type="entry name" value="KAS_II"/>
    <property type="match status" value="1"/>
</dbReference>
<evidence type="ECO:0000256" key="6">
    <source>
        <dbReference type="ARBA" id="ARBA00022679"/>
    </source>
</evidence>
<evidence type="ECO:0000256" key="3">
    <source>
        <dbReference type="ARBA" id="ARBA00012356"/>
    </source>
</evidence>
<evidence type="ECO:0000313" key="15">
    <source>
        <dbReference type="Proteomes" id="UP001429580"/>
    </source>
</evidence>
<feature type="domain" description="Ketosynthase family 3 (KS3)" evidence="13">
    <location>
        <begin position="26"/>
        <end position="444"/>
    </location>
</feature>
<dbReference type="Pfam" id="PF02801">
    <property type="entry name" value="Ketoacyl-synt_C"/>
    <property type="match status" value="1"/>
</dbReference>
<dbReference type="InterPro" id="IPR016039">
    <property type="entry name" value="Thiolase-like"/>
</dbReference>
<dbReference type="PANTHER" id="PTHR11712:SF321">
    <property type="entry name" value="3-OXOACYL-[ACYL-CARRIER-PROTEIN] SYNTHASE 2"/>
    <property type="match status" value="1"/>
</dbReference>
<evidence type="ECO:0000256" key="4">
    <source>
        <dbReference type="ARBA" id="ARBA00014657"/>
    </source>
</evidence>
<dbReference type="NCBIfam" id="NF004970">
    <property type="entry name" value="PRK06333.1"/>
    <property type="match status" value="1"/>
</dbReference>
<evidence type="ECO:0000256" key="10">
    <source>
        <dbReference type="ARBA" id="ARBA00023315"/>
    </source>
</evidence>
<comment type="catalytic activity">
    <reaction evidence="11">
        <text>(9Z)-hexadecenoyl-[ACP] + malonyl-[ACP] + H(+) = 3-oxo-(11Z)-octadecenoyl-[ACP] + holo-[ACP] + CO2</text>
        <dbReference type="Rhea" id="RHEA:55040"/>
        <dbReference type="Rhea" id="RHEA-COMP:9623"/>
        <dbReference type="Rhea" id="RHEA-COMP:9685"/>
        <dbReference type="Rhea" id="RHEA-COMP:10800"/>
        <dbReference type="Rhea" id="RHEA-COMP:14074"/>
        <dbReference type="ChEBI" id="CHEBI:15378"/>
        <dbReference type="ChEBI" id="CHEBI:16526"/>
        <dbReference type="ChEBI" id="CHEBI:64479"/>
        <dbReference type="ChEBI" id="CHEBI:78449"/>
        <dbReference type="ChEBI" id="CHEBI:83989"/>
        <dbReference type="ChEBI" id="CHEBI:138538"/>
        <dbReference type="EC" id="2.3.1.179"/>
    </reaction>
</comment>
<name>A0ABX0V723_9HYPH</name>
<proteinExistence type="inferred from homology"/>
<dbReference type="InterPro" id="IPR014030">
    <property type="entry name" value="Ketoacyl_synth_N"/>
</dbReference>
<reference evidence="14 15" key="1">
    <citation type="submission" date="2020-03" db="EMBL/GenBank/DDBJ databases">
        <title>Genomic Encyclopedia of Type Strains, Phase IV (KMG-IV): sequencing the most valuable type-strain genomes for metagenomic binning, comparative biology and taxonomic classification.</title>
        <authorList>
            <person name="Goeker M."/>
        </authorList>
    </citation>
    <scope>NUCLEOTIDE SEQUENCE [LARGE SCALE GENOMIC DNA]</scope>
    <source>
        <strain evidence="14 15">DSM 103870</strain>
    </source>
</reference>
<keyword evidence="9 11" id="KW-0275">Fatty acid biosynthesis</keyword>
<dbReference type="InterPro" id="IPR000794">
    <property type="entry name" value="Beta-ketoacyl_synthase"/>
</dbReference>
<keyword evidence="6 11" id="KW-0808">Transferase</keyword>
<comment type="caution">
    <text evidence="14">The sequence shown here is derived from an EMBL/GenBank/DDBJ whole genome shotgun (WGS) entry which is preliminary data.</text>
</comment>
<keyword evidence="5 11" id="KW-0444">Lipid biosynthesis</keyword>
<comment type="pathway">
    <text evidence="1 11">Lipid metabolism; fatty acid biosynthesis.</text>
</comment>
<keyword evidence="7" id="KW-0276">Fatty acid metabolism</keyword>
<protein>
    <recommendedName>
        <fullName evidence="4 11">3-oxoacyl-[acyl-carrier-protein] synthase 2</fullName>
        <ecNumber evidence="3 11">2.3.1.179</ecNumber>
    </recommendedName>
</protein>
<dbReference type="InterPro" id="IPR018201">
    <property type="entry name" value="Ketoacyl_synth_AS"/>
</dbReference>
<dbReference type="Gene3D" id="3.40.47.10">
    <property type="match status" value="1"/>
</dbReference>
<dbReference type="GO" id="GO:0004315">
    <property type="term" value="F:3-oxoacyl-[acyl-carrier-protein] synthase activity"/>
    <property type="evidence" value="ECO:0007669"/>
    <property type="project" value="UniProtKB-EC"/>
</dbReference>
<organism evidence="14 15">
    <name type="scientific">Pseudochelatococcus lubricantis</name>
    <dbReference type="NCBI Taxonomy" id="1538102"/>
    <lineage>
        <taxon>Bacteria</taxon>
        <taxon>Pseudomonadati</taxon>
        <taxon>Pseudomonadota</taxon>
        <taxon>Alphaproteobacteria</taxon>
        <taxon>Hyphomicrobiales</taxon>
        <taxon>Chelatococcaceae</taxon>
        <taxon>Pseudochelatococcus</taxon>
    </lineage>
</organism>